<dbReference type="PANTHER" id="PTHR33219:SF14">
    <property type="entry name" value="PROTEIN COFACTOR ASSEMBLY OF COMPLEX C SUBUNIT B CCB3, CHLOROPLASTIC-RELATED"/>
    <property type="match status" value="1"/>
</dbReference>
<organism evidence="2 3">
    <name type="scientific">Vitrella brassicaformis (strain CCMP3155)</name>
    <dbReference type="NCBI Taxonomy" id="1169540"/>
    <lineage>
        <taxon>Eukaryota</taxon>
        <taxon>Sar</taxon>
        <taxon>Alveolata</taxon>
        <taxon>Colpodellida</taxon>
        <taxon>Vitrellaceae</taxon>
        <taxon>Vitrella</taxon>
    </lineage>
</organism>
<dbReference type="OrthoDB" id="2066at2759"/>
<reference evidence="2 3" key="1">
    <citation type="submission" date="2014-11" db="EMBL/GenBank/DDBJ databases">
        <authorList>
            <person name="Zhu J."/>
            <person name="Qi W."/>
            <person name="Song R."/>
        </authorList>
    </citation>
    <scope>NUCLEOTIDE SEQUENCE [LARGE SCALE GENOMIC DNA]</scope>
</reference>
<dbReference type="GO" id="GO:0016020">
    <property type="term" value="C:membrane"/>
    <property type="evidence" value="ECO:0007669"/>
    <property type="project" value="InterPro"/>
</dbReference>
<dbReference type="AlphaFoldDB" id="A0A0G4FW89"/>
<dbReference type="EMBL" id="CDMY01000513">
    <property type="protein sequence ID" value="CEM19469.1"/>
    <property type="molecule type" value="Genomic_DNA"/>
</dbReference>
<accession>A0A0G4FW89</accession>
<proteinExistence type="predicted"/>
<evidence type="ECO:0000313" key="3">
    <source>
        <dbReference type="Proteomes" id="UP000041254"/>
    </source>
</evidence>
<gene>
    <name evidence="2" type="ORF">Vbra_16403</name>
</gene>
<protein>
    <recommendedName>
        <fullName evidence="4">YGGT family protein</fullName>
    </recommendedName>
</protein>
<feature type="signal peptide" evidence="1">
    <location>
        <begin position="1"/>
        <end position="20"/>
    </location>
</feature>
<dbReference type="Proteomes" id="UP000041254">
    <property type="component" value="Unassembled WGS sequence"/>
</dbReference>
<dbReference type="InParanoid" id="A0A0G4FW89"/>
<feature type="chain" id="PRO_5005189141" description="YGGT family protein" evidence="1">
    <location>
        <begin position="21"/>
        <end position="198"/>
    </location>
</feature>
<dbReference type="VEuPathDB" id="CryptoDB:Vbra_16403"/>
<dbReference type="PROSITE" id="PS51257">
    <property type="entry name" value="PROKAR_LIPOPROTEIN"/>
    <property type="match status" value="1"/>
</dbReference>
<dbReference type="InterPro" id="IPR003425">
    <property type="entry name" value="CCB3/YggT"/>
</dbReference>
<dbReference type="Pfam" id="PF02325">
    <property type="entry name" value="CCB3_YggT"/>
    <property type="match status" value="1"/>
</dbReference>
<evidence type="ECO:0000256" key="1">
    <source>
        <dbReference type="SAM" id="SignalP"/>
    </source>
</evidence>
<keyword evidence="1" id="KW-0732">Signal</keyword>
<dbReference type="STRING" id="1169540.A0A0G4FW89"/>
<sequence length="198" mass="21497">MKIPAVALLIFVASCDAAAASRPVLTTGPAMRLHSFIAPRRPSRRDPTAHITAWHPRHFSRARSVAMGLAYDNVVGLAVAGGLANFLQLYNLVITVRVLLSWFPMLANNPVVAPIFTVSDVYLNIFRGLIPPIAGIDFSVIPAFLLLNFASQAVGSFAAELPDTHRPAVDVSAAHQQRQRSNGMMMQLPRKSAAFIMQ</sequence>
<evidence type="ECO:0000313" key="2">
    <source>
        <dbReference type="EMBL" id="CEM19469.1"/>
    </source>
</evidence>
<name>A0A0G4FW89_VITBC</name>
<keyword evidence="3" id="KW-1185">Reference proteome</keyword>
<dbReference type="PANTHER" id="PTHR33219">
    <property type="entry name" value="YLMG HOMOLOG PROTEIN 2, CHLOROPLASTIC"/>
    <property type="match status" value="1"/>
</dbReference>
<evidence type="ECO:0008006" key="4">
    <source>
        <dbReference type="Google" id="ProtNLM"/>
    </source>
</evidence>